<name>A0A091B9F4_9GAMM</name>
<dbReference type="GO" id="GO:0003723">
    <property type="term" value="F:RNA binding"/>
    <property type="evidence" value="ECO:0007669"/>
    <property type="project" value="UniProtKB-UniRule"/>
</dbReference>
<evidence type="ECO:0000256" key="1">
    <source>
        <dbReference type="ARBA" id="ARBA00022490"/>
    </source>
</evidence>
<evidence type="ECO:0000256" key="4">
    <source>
        <dbReference type="ARBA" id="ARBA00022679"/>
    </source>
</evidence>
<keyword evidence="1 7" id="KW-0963">Cytoplasm</keyword>
<comment type="subcellular location">
    <subcellularLocation>
        <location evidence="7">Cytoplasm</location>
    </subcellularLocation>
</comment>
<dbReference type="Gene3D" id="3.40.50.150">
    <property type="entry name" value="Vaccinia Virus protein VP39"/>
    <property type="match status" value="1"/>
</dbReference>
<dbReference type="HAMAP" id="MF_00607">
    <property type="entry name" value="16SrRNA_methyltr_A"/>
    <property type="match status" value="1"/>
</dbReference>
<feature type="binding site" evidence="7 8">
    <location>
        <position position="63"/>
    </location>
    <ligand>
        <name>S-adenosyl-L-methionine</name>
        <dbReference type="ChEBI" id="CHEBI:59789"/>
    </ligand>
</feature>
<dbReference type="SMART" id="SM00650">
    <property type="entry name" value="rADc"/>
    <property type="match status" value="1"/>
</dbReference>
<keyword evidence="6 7" id="KW-0694">RNA-binding</keyword>
<sequence>MSGFKAPPKKNLGQHFLADRSYVERIVLAVNPQPGERLVEIGPGQGAITFPLLRKHGELTVIEFDRDLITPLMEASEGVGRLTVIHKDVLQVDFTKLAGDEGALRLVGNLPYNISSPILFHALEHAAVVRDMHFMLQKEVVDRMAAGPGSKVYGRLGVMLQAYCRVEALFDVPPGAFRPPPKVDSAVVRLVPKAADSVGIADHALFARVVRDAFGQRRKTIRNALQQVCDAAAITAAGLRPEARAEQLEVAEFVQLANHLAATRPRDGAD</sequence>
<organism evidence="10 11">
    <name type="scientific">Arenimonas composti TR7-09 = DSM 18010</name>
    <dbReference type="NCBI Taxonomy" id="1121013"/>
    <lineage>
        <taxon>Bacteria</taxon>
        <taxon>Pseudomonadati</taxon>
        <taxon>Pseudomonadota</taxon>
        <taxon>Gammaproteobacteria</taxon>
        <taxon>Lysobacterales</taxon>
        <taxon>Lysobacteraceae</taxon>
        <taxon>Arenimonas</taxon>
    </lineage>
</organism>
<comment type="function">
    <text evidence="7">Specifically dimethylates two adjacent adenosines (A1518 and A1519) in the loop of a conserved hairpin near the 3'-end of 16S rRNA in the 30S particle. May play a critical role in biogenesis of 30S subunits.</text>
</comment>
<comment type="catalytic activity">
    <reaction evidence="7">
        <text>adenosine(1518)/adenosine(1519) in 16S rRNA + 4 S-adenosyl-L-methionine = N(6)-dimethyladenosine(1518)/N(6)-dimethyladenosine(1519) in 16S rRNA + 4 S-adenosyl-L-homocysteine + 4 H(+)</text>
        <dbReference type="Rhea" id="RHEA:19609"/>
        <dbReference type="Rhea" id="RHEA-COMP:10232"/>
        <dbReference type="Rhea" id="RHEA-COMP:10233"/>
        <dbReference type="ChEBI" id="CHEBI:15378"/>
        <dbReference type="ChEBI" id="CHEBI:57856"/>
        <dbReference type="ChEBI" id="CHEBI:59789"/>
        <dbReference type="ChEBI" id="CHEBI:74411"/>
        <dbReference type="ChEBI" id="CHEBI:74493"/>
        <dbReference type="EC" id="2.1.1.182"/>
    </reaction>
</comment>
<reference evidence="10 11" key="1">
    <citation type="submission" date="2013-09" db="EMBL/GenBank/DDBJ databases">
        <title>Genome sequencing of Arenimonas composti.</title>
        <authorList>
            <person name="Chen F."/>
            <person name="Wang G."/>
        </authorList>
    </citation>
    <scope>NUCLEOTIDE SEQUENCE [LARGE SCALE GENOMIC DNA]</scope>
    <source>
        <strain evidence="10 11">TR7-09</strain>
    </source>
</reference>
<evidence type="ECO:0000256" key="5">
    <source>
        <dbReference type="ARBA" id="ARBA00022691"/>
    </source>
</evidence>
<evidence type="ECO:0000256" key="2">
    <source>
        <dbReference type="ARBA" id="ARBA00022552"/>
    </source>
</evidence>
<dbReference type="GO" id="GO:0052908">
    <property type="term" value="F:16S rRNA (adenine(1518)-N(6)/adenine(1519)-N(6))-dimethyltransferase activity"/>
    <property type="evidence" value="ECO:0007669"/>
    <property type="project" value="UniProtKB-EC"/>
</dbReference>
<proteinExistence type="inferred from homology"/>
<comment type="similarity">
    <text evidence="7">Belongs to the class I-like SAM-binding methyltransferase superfamily. rRNA adenine N(6)-methyltransferase family. RsmA subfamily.</text>
</comment>
<dbReference type="FunFam" id="1.10.8.100:FF:000001">
    <property type="entry name" value="Ribosomal RNA small subunit methyltransferase A"/>
    <property type="match status" value="1"/>
</dbReference>
<dbReference type="InterPro" id="IPR001737">
    <property type="entry name" value="KsgA/Erm"/>
</dbReference>
<feature type="binding site" evidence="7 8">
    <location>
        <position position="15"/>
    </location>
    <ligand>
        <name>S-adenosyl-L-methionine</name>
        <dbReference type="ChEBI" id="CHEBI:59789"/>
    </ligand>
</feature>
<dbReference type="PROSITE" id="PS51689">
    <property type="entry name" value="SAM_RNA_A_N6_MT"/>
    <property type="match status" value="1"/>
</dbReference>
<dbReference type="InterPro" id="IPR011530">
    <property type="entry name" value="rRNA_adenine_dimethylase"/>
</dbReference>
<dbReference type="PANTHER" id="PTHR11727">
    <property type="entry name" value="DIMETHYLADENOSINE TRANSFERASE"/>
    <property type="match status" value="1"/>
</dbReference>
<dbReference type="InterPro" id="IPR020596">
    <property type="entry name" value="rRNA_Ade_Mease_Trfase_CS"/>
</dbReference>
<dbReference type="InterPro" id="IPR020598">
    <property type="entry name" value="rRNA_Ade_methylase_Trfase_N"/>
</dbReference>
<dbReference type="SUPFAM" id="SSF53335">
    <property type="entry name" value="S-adenosyl-L-methionine-dependent methyltransferases"/>
    <property type="match status" value="1"/>
</dbReference>
<keyword evidence="2 7" id="KW-0698">rRNA processing</keyword>
<dbReference type="Pfam" id="PF00398">
    <property type="entry name" value="RrnaAD"/>
    <property type="match status" value="1"/>
</dbReference>
<dbReference type="PANTHER" id="PTHR11727:SF7">
    <property type="entry name" value="DIMETHYLADENOSINE TRANSFERASE-RELATED"/>
    <property type="match status" value="1"/>
</dbReference>
<dbReference type="PROSITE" id="PS01131">
    <property type="entry name" value="RRNA_A_DIMETH"/>
    <property type="match status" value="1"/>
</dbReference>
<evidence type="ECO:0000313" key="10">
    <source>
        <dbReference type="EMBL" id="KFN49293.1"/>
    </source>
</evidence>
<feature type="binding site" evidence="7 8">
    <location>
        <position position="109"/>
    </location>
    <ligand>
        <name>S-adenosyl-L-methionine</name>
        <dbReference type="ChEBI" id="CHEBI:59789"/>
    </ligand>
</feature>
<evidence type="ECO:0000256" key="6">
    <source>
        <dbReference type="ARBA" id="ARBA00022884"/>
    </source>
</evidence>
<dbReference type="GO" id="GO:0005829">
    <property type="term" value="C:cytosol"/>
    <property type="evidence" value="ECO:0007669"/>
    <property type="project" value="TreeGrafter"/>
</dbReference>
<comment type="caution">
    <text evidence="10">The sequence shown here is derived from an EMBL/GenBank/DDBJ whole genome shotgun (WGS) entry which is preliminary data.</text>
</comment>
<dbReference type="FunFam" id="3.40.50.150:FF:000222">
    <property type="entry name" value="Ribosomal RNA small subunit methyltransferase A"/>
    <property type="match status" value="1"/>
</dbReference>
<dbReference type="NCBIfam" id="TIGR00755">
    <property type="entry name" value="ksgA"/>
    <property type="match status" value="1"/>
</dbReference>
<keyword evidence="3 7" id="KW-0489">Methyltransferase</keyword>
<dbReference type="EMBL" id="AWXU01000038">
    <property type="protein sequence ID" value="KFN49293.1"/>
    <property type="molecule type" value="Genomic_DNA"/>
</dbReference>
<accession>A0A091B9F4</accession>
<dbReference type="Proteomes" id="UP000029391">
    <property type="component" value="Unassembled WGS sequence"/>
</dbReference>
<dbReference type="eggNOG" id="COG0030">
    <property type="taxonomic scope" value="Bacteria"/>
</dbReference>
<evidence type="ECO:0000259" key="9">
    <source>
        <dbReference type="SMART" id="SM00650"/>
    </source>
</evidence>
<gene>
    <name evidence="7" type="primary">rsmA</name>
    <name evidence="7" type="synonym">ksgA</name>
    <name evidence="10" type="ORF">P873_11650</name>
</gene>
<feature type="domain" description="Ribosomal RNA adenine methylase transferase N-terminal" evidence="9">
    <location>
        <begin position="22"/>
        <end position="194"/>
    </location>
</feature>
<dbReference type="Gene3D" id="1.10.8.100">
    <property type="entry name" value="Ribosomal RNA adenine dimethylase-like, domain 2"/>
    <property type="match status" value="1"/>
</dbReference>
<feature type="binding site" evidence="7 8">
    <location>
        <position position="42"/>
    </location>
    <ligand>
        <name>S-adenosyl-L-methionine</name>
        <dbReference type="ChEBI" id="CHEBI:59789"/>
    </ligand>
</feature>
<evidence type="ECO:0000256" key="7">
    <source>
        <dbReference type="HAMAP-Rule" id="MF_00607"/>
    </source>
</evidence>
<dbReference type="EC" id="2.1.1.182" evidence="7"/>
<evidence type="ECO:0000256" key="3">
    <source>
        <dbReference type="ARBA" id="ARBA00022603"/>
    </source>
</evidence>
<keyword evidence="4 7" id="KW-0808">Transferase</keyword>
<feature type="binding site" evidence="7 8">
    <location>
        <position position="88"/>
    </location>
    <ligand>
        <name>S-adenosyl-L-methionine</name>
        <dbReference type="ChEBI" id="CHEBI:59789"/>
    </ligand>
</feature>
<keyword evidence="5 7" id="KW-0949">S-adenosyl-L-methionine</keyword>
<evidence type="ECO:0000313" key="11">
    <source>
        <dbReference type="Proteomes" id="UP000029391"/>
    </source>
</evidence>
<dbReference type="RefSeq" id="WP_154659559.1">
    <property type="nucleotide sequence ID" value="NZ_AUFF01000013.1"/>
</dbReference>
<dbReference type="InterPro" id="IPR023165">
    <property type="entry name" value="rRNA_Ade_diMease-like_C"/>
</dbReference>
<protein>
    <recommendedName>
        <fullName evidence="7">Ribosomal RNA small subunit methyltransferase A</fullName>
        <ecNumber evidence="7">2.1.1.182</ecNumber>
    </recommendedName>
    <alternativeName>
        <fullName evidence="7">16S rRNA (adenine(1518)-N(6)/adenine(1519)-N(6))-dimethyltransferase</fullName>
    </alternativeName>
    <alternativeName>
        <fullName evidence="7">16S rRNA dimethyladenosine transferase</fullName>
    </alternativeName>
    <alternativeName>
        <fullName evidence="7">16S rRNA dimethylase</fullName>
    </alternativeName>
    <alternativeName>
        <fullName evidence="7">S-adenosylmethionine-6-N', N'-adenosyl(rRNA) dimethyltransferase</fullName>
    </alternativeName>
</protein>
<dbReference type="STRING" id="1121013.GCA_000426365_02749"/>
<dbReference type="AlphaFoldDB" id="A0A091B9F4"/>
<evidence type="ECO:0000256" key="8">
    <source>
        <dbReference type="PROSITE-ProRule" id="PRU01026"/>
    </source>
</evidence>
<feature type="binding site" evidence="7 8">
    <location>
        <position position="17"/>
    </location>
    <ligand>
        <name>S-adenosyl-L-methionine</name>
        <dbReference type="ChEBI" id="CHEBI:59789"/>
    </ligand>
</feature>
<dbReference type="InterPro" id="IPR029063">
    <property type="entry name" value="SAM-dependent_MTases_sf"/>
</dbReference>
<keyword evidence="11" id="KW-1185">Reference proteome</keyword>
<dbReference type="OrthoDB" id="9814755at2"/>